<gene>
    <name evidence="1" type="ORF">T01_15992</name>
</gene>
<evidence type="ECO:0000313" key="1">
    <source>
        <dbReference type="EMBL" id="KRY28345.1"/>
    </source>
</evidence>
<dbReference type="InParanoid" id="A0A0V1AUS3"/>
<comment type="caution">
    <text evidence="1">The sequence shown here is derived from an EMBL/GenBank/DDBJ whole genome shotgun (WGS) entry which is preliminary data.</text>
</comment>
<accession>A0A0V1AUS3</accession>
<proteinExistence type="predicted"/>
<keyword evidence="2" id="KW-1185">Reference proteome</keyword>
<sequence>MHIFKTGKIEYLYLKIWFENITVNSNNSHNFLNNRAALATKSHHSELRLAAYFHHRCCSPVPGLSCDETG</sequence>
<dbReference type="Proteomes" id="UP000054776">
    <property type="component" value="Unassembled WGS sequence"/>
</dbReference>
<evidence type="ECO:0000313" key="2">
    <source>
        <dbReference type="Proteomes" id="UP000054776"/>
    </source>
</evidence>
<dbReference type="AlphaFoldDB" id="A0A0V1AUS3"/>
<reference evidence="1 2" key="1">
    <citation type="submission" date="2015-01" db="EMBL/GenBank/DDBJ databases">
        <title>Evolution of Trichinella species and genotypes.</title>
        <authorList>
            <person name="Korhonen P.K."/>
            <person name="Edoardo P."/>
            <person name="Giuseppe L.R."/>
            <person name="Gasser R.B."/>
        </authorList>
    </citation>
    <scope>NUCLEOTIDE SEQUENCE [LARGE SCALE GENOMIC DNA]</scope>
    <source>
        <strain evidence="1">ISS3</strain>
    </source>
</reference>
<organism evidence="1 2">
    <name type="scientific">Trichinella spiralis</name>
    <name type="common">Trichina worm</name>
    <dbReference type="NCBI Taxonomy" id="6334"/>
    <lineage>
        <taxon>Eukaryota</taxon>
        <taxon>Metazoa</taxon>
        <taxon>Ecdysozoa</taxon>
        <taxon>Nematoda</taxon>
        <taxon>Enoplea</taxon>
        <taxon>Dorylaimia</taxon>
        <taxon>Trichinellida</taxon>
        <taxon>Trichinellidae</taxon>
        <taxon>Trichinella</taxon>
    </lineage>
</organism>
<name>A0A0V1AUS3_TRISP</name>
<dbReference type="EMBL" id="JYDH01000208">
    <property type="protein sequence ID" value="KRY28345.1"/>
    <property type="molecule type" value="Genomic_DNA"/>
</dbReference>
<protein>
    <submittedName>
        <fullName evidence="1">Uncharacterized protein</fullName>
    </submittedName>
</protein>